<reference evidence="1 2" key="1">
    <citation type="journal article" date="2019" name="Int. J. Syst. Evol. Microbiol.">
        <title>The Global Catalogue of Microorganisms (GCM) 10K type strain sequencing project: providing services to taxonomists for standard genome sequencing and annotation.</title>
        <authorList>
            <consortium name="The Broad Institute Genomics Platform"/>
            <consortium name="The Broad Institute Genome Sequencing Center for Infectious Disease"/>
            <person name="Wu L."/>
            <person name="Ma J."/>
        </authorList>
    </citation>
    <scope>NUCLEOTIDE SEQUENCE [LARGE SCALE GENOMIC DNA]</scope>
    <source>
        <strain evidence="1 2">JCM 13008</strain>
    </source>
</reference>
<protein>
    <submittedName>
        <fullName evidence="1">Enoyl-CoA hydratase-related protein</fullName>
    </submittedName>
</protein>
<dbReference type="CDD" id="cd06558">
    <property type="entry name" value="crotonase-like"/>
    <property type="match status" value="1"/>
</dbReference>
<sequence>MPESEASIKRVPLIASGSRMLGADFDRIAAATAACADDGSRVLVLGSSTPGMFTTGADLDEARAALDDPAAYVRRVSAAVRAIAECPVPTIAAVGGPCVGIGFEICLNTDFTLASADAWFWFPEMGFGLPPVAAASTLAQLVGPRRAMALMVRAERIPAEQARAEGLIDDVVAGQQLAAAVTDLAALLAGRSADAVRDLRAAVRTGPSADALDEQATGWLVRALAGGA</sequence>
<gene>
    <name evidence="1" type="ORF">GCM10009668_28550</name>
</gene>
<evidence type="ECO:0000313" key="2">
    <source>
        <dbReference type="Proteomes" id="UP001501581"/>
    </source>
</evidence>
<keyword evidence="2" id="KW-1185">Reference proteome</keyword>
<evidence type="ECO:0000313" key="1">
    <source>
        <dbReference type="EMBL" id="GAA1106982.1"/>
    </source>
</evidence>
<dbReference type="EMBL" id="BAAALG010000011">
    <property type="protein sequence ID" value="GAA1106982.1"/>
    <property type="molecule type" value="Genomic_DNA"/>
</dbReference>
<dbReference type="PANTHER" id="PTHR11941:SF54">
    <property type="entry name" value="ENOYL-COA HYDRATASE, MITOCHONDRIAL"/>
    <property type="match status" value="1"/>
</dbReference>
<organism evidence="1 2">
    <name type="scientific">Nocardioides dubius</name>
    <dbReference type="NCBI Taxonomy" id="317019"/>
    <lineage>
        <taxon>Bacteria</taxon>
        <taxon>Bacillati</taxon>
        <taxon>Actinomycetota</taxon>
        <taxon>Actinomycetes</taxon>
        <taxon>Propionibacteriales</taxon>
        <taxon>Nocardioidaceae</taxon>
        <taxon>Nocardioides</taxon>
    </lineage>
</organism>
<dbReference type="InterPro" id="IPR001753">
    <property type="entry name" value="Enoyl-CoA_hydra/iso"/>
</dbReference>
<dbReference type="Gene3D" id="3.90.226.10">
    <property type="entry name" value="2-enoyl-CoA Hydratase, Chain A, domain 1"/>
    <property type="match status" value="1"/>
</dbReference>
<dbReference type="SUPFAM" id="SSF52096">
    <property type="entry name" value="ClpP/crotonase"/>
    <property type="match status" value="1"/>
</dbReference>
<accession>A0ABN1TX16</accession>
<dbReference type="Proteomes" id="UP001501581">
    <property type="component" value="Unassembled WGS sequence"/>
</dbReference>
<dbReference type="PANTHER" id="PTHR11941">
    <property type="entry name" value="ENOYL-COA HYDRATASE-RELATED"/>
    <property type="match status" value="1"/>
</dbReference>
<dbReference type="InterPro" id="IPR029045">
    <property type="entry name" value="ClpP/crotonase-like_dom_sf"/>
</dbReference>
<proteinExistence type="predicted"/>
<name>A0ABN1TX16_9ACTN</name>
<comment type="caution">
    <text evidence="1">The sequence shown here is derived from an EMBL/GenBank/DDBJ whole genome shotgun (WGS) entry which is preliminary data.</text>
</comment>
<dbReference type="RefSeq" id="WP_343995475.1">
    <property type="nucleotide sequence ID" value="NZ_BAAALG010000011.1"/>
</dbReference>
<dbReference type="Pfam" id="PF00378">
    <property type="entry name" value="ECH_1"/>
    <property type="match status" value="1"/>
</dbReference>